<keyword evidence="2" id="KW-0255">Endonuclease</keyword>
<keyword evidence="2" id="KW-0540">Nuclease</keyword>
<dbReference type="PANTHER" id="PTHR42834:SF1">
    <property type="entry name" value="ENDONUCLEASE_EXONUCLEASE_PHOSPHATASE FAMILY PROTEIN (AFU_ORTHOLOGUE AFUA_3G09210)"/>
    <property type="match status" value="1"/>
</dbReference>
<dbReference type="Pfam" id="PF03372">
    <property type="entry name" value="Exo_endo_phos"/>
    <property type="match status" value="1"/>
</dbReference>
<keyword evidence="2" id="KW-0269">Exonuclease</keyword>
<keyword evidence="2" id="KW-0378">Hydrolase</keyword>
<gene>
    <name evidence="2" type="ORF">GALL_12000</name>
</gene>
<proteinExistence type="predicted"/>
<reference evidence="2" key="1">
    <citation type="submission" date="2016-10" db="EMBL/GenBank/DDBJ databases">
        <title>Sequence of Gallionella enrichment culture.</title>
        <authorList>
            <person name="Poehlein A."/>
            <person name="Muehling M."/>
            <person name="Daniel R."/>
        </authorList>
    </citation>
    <scope>NUCLEOTIDE SEQUENCE</scope>
</reference>
<comment type="caution">
    <text evidence="2">The sequence shown here is derived from an EMBL/GenBank/DDBJ whole genome shotgun (WGS) entry which is preliminary data.</text>
</comment>
<dbReference type="InterPro" id="IPR005135">
    <property type="entry name" value="Endo/exonuclease/phosphatase"/>
</dbReference>
<sequence>MQASGAESLRIATYNLENYTTAGRLVGDDYLRDYPKPEAAKRALHAVIAGLGADILAVQEMGPAPYLEELQHDLAAIGLAYPFSYLVEAADPDRHIAILSRIRPKAVNCYAHIGLVSQGAKDLVKRGAVEVVVETDRGDLSLWVVHLKSRFTVKPSDPDSALQRAAESVAIRDLVLRRHPNPESARFLIVGDFNDGKARRPVRAMESRGSRVIATLLDAADSRGERWTHFYRREETYERVDHILVSPALMPLVERSRYGDPIARIYDGDGVTRASDHRPVVVALQLRPLRMPADAATSVASE</sequence>
<dbReference type="AlphaFoldDB" id="A0A1J5TD45"/>
<dbReference type="SUPFAM" id="SSF56219">
    <property type="entry name" value="DNase I-like"/>
    <property type="match status" value="1"/>
</dbReference>
<evidence type="ECO:0000259" key="1">
    <source>
        <dbReference type="Pfam" id="PF03372"/>
    </source>
</evidence>
<organism evidence="2">
    <name type="scientific">mine drainage metagenome</name>
    <dbReference type="NCBI Taxonomy" id="410659"/>
    <lineage>
        <taxon>unclassified sequences</taxon>
        <taxon>metagenomes</taxon>
        <taxon>ecological metagenomes</taxon>
    </lineage>
</organism>
<evidence type="ECO:0000313" key="2">
    <source>
        <dbReference type="EMBL" id="OIR18858.1"/>
    </source>
</evidence>
<dbReference type="Gene3D" id="3.60.10.10">
    <property type="entry name" value="Endonuclease/exonuclease/phosphatase"/>
    <property type="match status" value="1"/>
</dbReference>
<feature type="domain" description="Endonuclease/exonuclease/phosphatase" evidence="1">
    <location>
        <begin position="12"/>
        <end position="277"/>
    </location>
</feature>
<dbReference type="EMBL" id="MLJW01000002">
    <property type="protein sequence ID" value="OIR18858.1"/>
    <property type="molecule type" value="Genomic_DNA"/>
</dbReference>
<dbReference type="InterPro" id="IPR036691">
    <property type="entry name" value="Endo/exonu/phosph_ase_sf"/>
</dbReference>
<name>A0A1J5TD45_9ZZZZ</name>
<dbReference type="GO" id="GO:0004519">
    <property type="term" value="F:endonuclease activity"/>
    <property type="evidence" value="ECO:0007669"/>
    <property type="project" value="UniProtKB-KW"/>
</dbReference>
<dbReference type="GO" id="GO:0004527">
    <property type="term" value="F:exonuclease activity"/>
    <property type="evidence" value="ECO:0007669"/>
    <property type="project" value="UniProtKB-KW"/>
</dbReference>
<protein>
    <submittedName>
        <fullName evidence="2">Endonuclease/exonuclease/phosphatase family protein</fullName>
    </submittedName>
</protein>
<dbReference type="PANTHER" id="PTHR42834">
    <property type="entry name" value="ENDONUCLEASE/EXONUCLEASE/PHOSPHATASE FAMILY PROTEIN (AFU_ORTHOLOGUE AFUA_3G09210)"/>
    <property type="match status" value="1"/>
</dbReference>
<accession>A0A1J5TD45</accession>